<comment type="caution">
    <text evidence="2">The sequence shown here is derived from an EMBL/GenBank/DDBJ whole genome shotgun (WGS) entry which is preliminary data.</text>
</comment>
<keyword evidence="1" id="KW-0472">Membrane</keyword>
<organism evidence="2 3">
    <name type="scientific">Aspergillus sclerotialis</name>
    <dbReference type="NCBI Taxonomy" id="2070753"/>
    <lineage>
        <taxon>Eukaryota</taxon>
        <taxon>Fungi</taxon>
        <taxon>Dikarya</taxon>
        <taxon>Ascomycota</taxon>
        <taxon>Pezizomycotina</taxon>
        <taxon>Eurotiomycetes</taxon>
        <taxon>Eurotiomycetidae</taxon>
        <taxon>Eurotiales</taxon>
        <taxon>Aspergillaceae</taxon>
        <taxon>Aspergillus</taxon>
        <taxon>Aspergillus subgen. Polypaecilum</taxon>
    </lineage>
</organism>
<protein>
    <submittedName>
        <fullName evidence="2">Uncharacterized protein</fullName>
    </submittedName>
</protein>
<dbReference type="PANTHER" id="PTHR37490">
    <property type="entry name" value="EXPRESSED PROTEIN"/>
    <property type="match status" value="1"/>
</dbReference>
<accession>A0A3A3A5V4</accession>
<evidence type="ECO:0000256" key="1">
    <source>
        <dbReference type="SAM" id="Phobius"/>
    </source>
</evidence>
<dbReference type="Proteomes" id="UP000266188">
    <property type="component" value="Unassembled WGS sequence"/>
</dbReference>
<dbReference type="PANTHER" id="PTHR37490:SF2">
    <property type="match status" value="1"/>
</dbReference>
<dbReference type="AlphaFoldDB" id="A0A3A3A5V4"/>
<dbReference type="InterPro" id="IPR021838">
    <property type="entry name" value="DUF3431"/>
</dbReference>
<keyword evidence="1" id="KW-1133">Transmembrane helix</keyword>
<evidence type="ECO:0000313" key="3">
    <source>
        <dbReference type="Proteomes" id="UP000266188"/>
    </source>
</evidence>
<feature type="transmembrane region" description="Helical" evidence="1">
    <location>
        <begin position="7"/>
        <end position="25"/>
    </location>
</feature>
<dbReference type="Pfam" id="PF11913">
    <property type="entry name" value="DUF3431"/>
    <property type="match status" value="1"/>
</dbReference>
<keyword evidence="1" id="KW-0812">Transmembrane</keyword>
<dbReference type="STRING" id="2070753.A0A3A3A5V4"/>
<evidence type="ECO:0000313" key="2">
    <source>
        <dbReference type="EMBL" id="RJE24741.1"/>
    </source>
</evidence>
<dbReference type="OrthoDB" id="426718at2759"/>
<name>A0A3A3A5V4_9EURO</name>
<sequence length="312" mass="35563">MRLSHRVASAALLIVLSIVLIKYHLDSLNNDSLRPFWRSSKKSKHPDIITHVRTRINFPKSSVLKTNPSREKTEIIVPNDRIIVMAKLKDVDTNWVGAELAEWKYKIYTVDDTLAPTHTPKNKGREALAYLQYIVDHYHDLPSTIVFLHPHRDGLDGWHTDNPAHNNVDSIRSLQTDYIQKAGFANLRCKQAPGCPGLKPLRHPPSRKTVENAFANAWVELFNTTNVPEEVGAPCCSQFAVSRDQVLQRPHSDYVWFYNWVLETDLPDNVAAAVLENTWHVIFGKDAVFCPDEAQCYEDVYGIPRPESLFST</sequence>
<reference evidence="3" key="1">
    <citation type="submission" date="2017-02" db="EMBL/GenBank/DDBJ databases">
        <authorList>
            <person name="Tafer H."/>
            <person name="Lopandic K."/>
        </authorList>
    </citation>
    <scope>NUCLEOTIDE SEQUENCE [LARGE SCALE GENOMIC DNA]</scope>
    <source>
        <strain evidence="3">CBS 366.77</strain>
    </source>
</reference>
<keyword evidence="3" id="KW-1185">Reference proteome</keyword>
<dbReference type="EMBL" id="MVGC01000070">
    <property type="protein sequence ID" value="RJE24741.1"/>
    <property type="molecule type" value="Genomic_DNA"/>
</dbReference>
<proteinExistence type="predicted"/>
<gene>
    <name evidence="2" type="ORF">PHISCL_02950</name>
</gene>